<dbReference type="AlphaFoldDB" id="A0A2Y9KZ54"/>
<dbReference type="Pfam" id="PF14925">
    <property type="entry name" value="HPHLAWLY"/>
    <property type="match status" value="1"/>
</dbReference>
<dbReference type="PANTHER" id="PTHR21831:SF2">
    <property type="entry name" value="MICROTUBULE-ASSOCIATED PROTEIN 10"/>
    <property type="match status" value="1"/>
</dbReference>
<dbReference type="GO" id="GO:0030496">
    <property type="term" value="C:midbody"/>
    <property type="evidence" value="ECO:0007669"/>
    <property type="project" value="TreeGrafter"/>
</dbReference>
<feature type="region of interest" description="Disordered" evidence="1">
    <location>
        <begin position="790"/>
        <end position="860"/>
    </location>
</feature>
<feature type="compositionally biased region" description="Basic and acidic residues" evidence="1">
    <location>
        <begin position="808"/>
        <end position="820"/>
    </location>
</feature>
<feature type="region of interest" description="Disordered" evidence="1">
    <location>
        <begin position="199"/>
        <end position="232"/>
    </location>
</feature>
<organism evidence="3 4">
    <name type="scientific">Enhydra lutris kenyoni</name>
    <name type="common">northern sea otter</name>
    <dbReference type="NCBI Taxonomy" id="391180"/>
    <lineage>
        <taxon>Eukaryota</taxon>
        <taxon>Metazoa</taxon>
        <taxon>Chordata</taxon>
        <taxon>Craniata</taxon>
        <taxon>Vertebrata</taxon>
        <taxon>Euteleostomi</taxon>
        <taxon>Mammalia</taxon>
        <taxon>Eutheria</taxon>
        <taxon>Laurasiatheria</taxon>
        <taxon>Carnivora</taxon>
        <taxon>Caniformia</taxon>
        <taxon>Musteloidea</taxon>
        <taxon>Mustelidae</taxon>
        <taxon>Lutrinae</taxon>
        <taxon>Enhydra</taxon>
    </lineage>
</organism>
<feature type="domain" description="Microtubule-associated protein 10 C-terminal" evidence="2">
    <location>
        <begin position="274"/>
        <end position="911"/>
    </location>
</feature>
<name>A0A2Y9KZ54_ENHLU</name>
<dbReference type="GO" id="GO:0097431">
    <property type="term" value="C:mitotic spindle pole"/>
    <property type="evidence" value="ECO:0007669"/>
    <property type="project" value="TreeGrafter"/>
</dbReference>
<dbReference type="Pfam" id="PF14924">
    <property type="entry name" value="MAP10_N"/>
    <property type="match status" value="1"/>
</dbReference>
<feature type="compositionally biased region" description="Basic and acidic residues" evidence="1">
    <location>
        <begin position="221"/>
        <end position="232"/>
    </location>
</feature>
<dbReference type="GO" id="GO:0032467">
    <property type="term" value="P:positive regulation of cytokinesis"/>
    <property type="evidence" value="ECO:0007669"/>
    <property type="project" value="TreeGrafter"/>
</dbReference>
<keyword evidence="3" id="KW-1185">Reference proteome</keyword>
<sequence>MAAPLSERLFSLELLVDCVRLEVGLLPPPPVVAVEEEQEEAEEEEEEASPPRPSRDLCPAVAFRLLDFPTLLVYPPEGPGAPAPEPRPGLVSFGRGKSCLFRLHPATLCRQLLRTPLYTLLLQLPPGRPTPTPQLLGACSISLAATAHKVLGQAAPGCSHGHRGSFPLHNQVGERIGDIALGYRLTDLGSSLLGHLERPVASTGGGVERGEIGSQTPQEKQQPRSEPKTRHADSFLVGLKIPKAQKGLEEGAFHSKTNSGDTVSVKPGKTSSVCSNSSGVRSLSPPDQEVTELDIETNTFCPPPLYYTHLTQEKMPPVQGTITIKPQVNVPEEPDGICLEENRATAPKHTDSLKRTNSGTHENPPVPINPPHIQDAGARDQTTDHAQTEQNRINTIKQLPLLNALLVELSVLYNQPVASPTQIHPHLAWLYRTEDKKSPESSAKCTCKSESKDKLPVGGNEKFMNLQYKKNQVENLKKGKHFEKNSGDSPRRVPRGKLLYGLTNTLKLRLKQTNPDMLVVHERREQYRKMQAQMLGAKLRIPSSKVKVLSFAEQHQKPRQLPNDKCLGLDASFAENSDTSKQISGVFDDPSTTKETKLKCATEKAVDCDEHRRDNGLLEEIVTPADSTVPQGFMHASILEGKLEMKVQSPCVFQQVAVVDRIVVDKEMEDKQVKTTDDDILIEDIGEDKPCKNSCSESISELKYSDDFTSPCSSEDFSTSEDTSRILQTHDSSPGSENPKHNQYTSKSSEAILSTRKNSSEKSSVLSPPFSAGSPVYSYKRSHISKIKDKSLEEASSISTSDLSSSHWTEEKENQIDRSSMHNTKVLKRGQDTPTKLKTGTGCKSSEKSQSPRTSQVSSYLPSNLSDLELHVLDSSAPDHFDEDDEVASLSISKQCKDICELVINKLPGYTV</sequence>
<evidence type="ECO:0000313" key="4">
    <source>
        <dbReference type="RefSeq" id="XP_022379362.1"/>
    </source>
</evidence>
<feature type="compositionally biased region" description="Polar residues" evidence="1">
    <location>
        <begin position="832"/>
        <end position="860"/>
    </location>
</feature>
<feature type="compositionally biased region" description="Polar residues" evidence="1">
    <location>
        <begin position="725"/>
        <end position="766"/>
    </location>
</feature>
<dbReference type="STRING" id="391180.A0A2Y9KZ54"/>
<dbReference type="InterPro" id="IPR039302">
    <property type="entry name" value="MAP10"/>
</dbReference>
<feature type="region of interest" description="Disordered" evidence="1">
    <location>
        <begin position="342"/>
        <end position="388"/>
    </location>
</feature>
<dbReference type="GO" id="GO:1990023">
    <property type="term" value="C:mitotic spindle midzone"/>
    <property type="evidence" value="ECO:0007669"/>
    <property type="project" value="TreeGrafter"/>
</dbReference>
<proteinExistence type="predicted"/>
<feature type="compositionally biased region" description="Acidic residues" evidence="1">
    <location>
        <begin position="34"/>
        <end position="48"/>
    </location>
</feature>
<dbReference type="GeneID" id="111160509"/>
<feature type="region of interest" description="Disordered" evidence="1">
    <location>
        <begin position="439"/>
        <end position="459"/>
    </location>
</feature>
<dbReference type="GO" id="GO:0005813">
    <property type="term" value="C:centrosome"/>
    <property type="evidence" value="ECO:0007669"/>
    <property type="project" value="TreeGrafter"/>
</dbReference>
<dbReference type="InterPro" id="IPR026679">
    <property type="entry name" value="MAP10_C-term"/>
</dbReference>
<dbReference type="RefSeq" id="XP_022379362.1">
    <property type="nucleotide sequence ID" value="XM_022523654.1"/>
</dbReference>
<evidence type="ECO:0000259" key="2">
    <source>
        <dbReference type="Pfam" id="PF14925"/>
    </source>
</evidence>
<evidence type="ECO:0000256" key="1">
    <source>
        <dbReference type="SAM" id="MobiDB-lite"/>
    </source>
</evidence>
<protein>
    <submittedName>
        <fullName evidence="4">Microtubule-associated protein 10</fullName>
    </submittedName>
</protein>
<evidence type="ECO:0000313" key="3">
    <source>
        <dbReference type="Proteomes" id="UP000248482"/>
    </source>
</evidence>
<dbReference type="KEGG" id="elk:111160509"/>
<dbReference type="GO" id="GO:0008017">
    <property type="term" value="F:microtubule binding"/>
    <property type="evidence" value="ECO:0007669"/>
    <property type="project" value="InterPro"/>
</dbReference>
<dbReference type="OrthoDB" id="69809at2759"/>
<dbReference type="GO" id="GO:0051256">
    <property type="term" value="P:mitotic spindle midzone assembly"/>
    <property type="evidence" value="ECO:0007669"/>
    <property type="project" value="TreeGrafter"/>
</dbReference>
<reference evidence="4" key="1">
    <citation type="submission" date="2025-08" db="UniProtKB">
        <authorList>
            <consortium name="RefSeq"/>
        </authorList>
    </citation>
    <scope>IDENTIFICATION</scope>
    <source>
        <tissue evidence="4">Blood</tissue>
    </source>
</reference>
<feature type="compositionally biased region" description="Basic and acidic residues" evidence="1">
    <location>
        <begin position="342"/>
        <end position="354"/>
    </location>
</feature>
<feature type="region of interest" description="Disordered" evidence="1">
    <location>
        <begin position="706"/>
        <end position="778"/>
    </location>
</feature>
<feature type="compositionally biased region" description="Basic and acidic residues" evidence="1">
    <location>
        <begin position="377"/>
        <end position="387"/>
    </location>
</feature>
<dbReference type="GO" id="GO:0031122">
    <property type="term" value="P:cytoplasmic microtubule organization"/>
    <property type="evidence" value="ECO:0007669"/>
    <property type="project" value="TreeGrafter"/>
</dbReference>
<feature type="region of interest" description="Disordered" evidence="1">
    <location>
        <begin position="32"/>
        <end position="55"/>
    </location>
</feature>
<feature type="region of interest" description="Disordered" evidence="1">
    <location>
        <begin position="252"/>
        <end position="288"/>
    </location>
</feature>
<gene>
    <name evidence="4" type="primary">LOC111160509</name>
</gene>
<dbReference type="PANTHER" id="PTHR21831">
    <property type="entry name" value="MICROTUBULE-ASSOCIATED PROTEIN 10"/>
    <property type="match status" value="1"/>
</dbReference>
<accession>A0A2Y9KZ54</accession>
<feature type="compositionally biased region" description="Low complexity" evidence="1">
    <location>
        <begin position="796"/>
        <end position="806"/>
    </location>
</feature>
<feature type="compositionally biased region" description="Low complexity" evidence="1">
    <location>
        <begin position="271"/>
        <end position="284"/>
    </location>
</feature>
<dbReference type="GO" id="GO:0005881">
    <property type="term" value="C:cytoplasmic microtubule"/>
    <property type="evidence" value="ECO:0007669"/>
    <property type="project" value="TreeGrafter"/>
</dbReference>
<dbReference type="Proteomes" id="UP000248482">
    <property type="component" value="Unplaced"/>
</dbReference>